<keyword evidence="2" id="KW-1185">Reference proteome</keyword>
<accession>A0ABN1R1T1</accession>
<evidence type="ECO:0000313" key="2">
    <source>
        <dbReference type="Proteomes" id="UP001500542"/>
    </source>
</evidence>
<reference evidence="1 2" key="1">
    <citation type="journal article" date="2019" name="Int. J. Syst. Evol. Microbiol.">
        <title>The Global Catalogue of Microorganisms (GCM) 10K type strain sequencing project: providing services to taxonomists for standard genome sequencing and annotation.</title>
        <authorList>
            <consortium name="The Broad Institute Genomics Platform"/>
            <consortium name="The Broad Institute Genome Sequencing Center for Infectious Disease"/>
            <person name="Wu L."/>
            <person name="Ma J."/>
        </authorList>
    </citation>
    <scope>NUCLEOTIDE SEQUENCE [LARGE SCALE GENOMIC DNA]</scope>
    <source>
        <strain evidence="1 2">JCM 10977</strain>
    </source>
</reference>
<protein>
    <recommendedName>
        <fullName evidence="3">DUF2199 domain-containing protein</fullName>
    </recommendedName>
</protein>
<dbReference type="Proteomes" id="UP001500542">
    <property type="component" value="Unassembled WGS sequence"/>
</dbReference>
<comment type="caution">
    <text evidence="1">The sequence shown here is derived from an EMBL/GenBank/DDBJ whole genome shotgun (WGS) entry which is preliminary data.</text>
</comment>
<evidence type="ECO:0000313" key="1">
    <source>
        <dbReference type="EMBL" id="GAA0950659.1"/>
    </source>
</evidence>
<gene>
    <name evidence="1" type="ORF">GCM10009554_50950</name>
</gene>
<name>A0ABN1R1T1_9ACTN</name>
<organism evidence="1 2">
    <name type="scientific">Kribbella koreensis</name>
    <dbReference type="NCBI Taxonomy" id="57909"/>
    <lineage>
        <taxon>Bacteria</taxon>
        <taxon>Bacillati</taxon>
        <taxon>Actinomycetota</taxon>
        <taxon>Actinomycetes</taxon>
        <taxon>Propionibacteriales</taxon>
        <taxon>Kribbellaceae</taxon>
        <taxon>Kribbella</taxon>
    </lineage>
</organism>
<dbReference type="RefSeq" id="WP_343975025.1">
    <property type="nucleotide sequence ID" value="NZ_BAAAHK010000013.1"/>
</dbReference>
<sequence length="165" mass="18346">MDTDTCLTCGRPTDVHDRHVRFQLPTPLFELPDWEQLPGLWMSHATPTESVMLQADGYGAFIRALLPILLEGGHTLTYGVWIGVRPAQLQEAFAVWWGDNPGYADLRLEGVLANRIAPWDLLGAPVVATVVNADETPYCTSSPDPRLSRVIVEIWPHDEVLAHLP</sequence>
<evidence type="ECO:0008006" key="3">
    <source>
        <dbReference type="Google" id="ProtNLM"/>
    </source>
</evidence>
<dbReference type="EMBL" id="BAAAHK010000013">
    <property type="protein sequence ID" value="GAA0950659.1"/>
    <property type="molecule type" value="Genomic_DNA"/>
</dbReference>
<proteinExistence type="predicted"/>